<comment type="similarity">
    <text evidence="9 10">Belongs to the TrpA family.</text>
</comment>
<organism evidence="11 12">
    <name type="scientific">Nitrincola lacisaponensis</name>
    <dbReference type="NCBI Taxonomy" id="267850"/>
    <lineage>
        <taxon>Bacteria</taxon>
        <taxon>Pseudomonadati</taxon>
        <taxon>Pseudomonadota</taxon>
        <taxon>Gammaproteobacteria</taxon>
        <taxon>Oceanospirillales</taxon>
        <taxon>Oceanospirillaceae</taxon>
        <taxon>Nitrincola</taxon>
    </lineage>
</organism>
<evidence type="ECO:0000256" key="9">
    <source>
        <dbReference type="HAMAP-Rule" id="MF_00131"/>
    </source>
</evidence>
<dbReference type="GO" id="GO:0004834">
    <property type="term" value="F:tryptophan synthase activity"/>
    <property type="evidence" value="ECO:0007669"/>
    <property type="project" value="UniProtKB-UniRule"/>
</dbReference>
<accession>A0A063Y263</accession>
<evidence type="ECO:0000313" key="11">
    <source>
        <dbReference type="EMBL" id="KDE38602.1"/>
    </source>
</evidence>
<dbReference type="InterPro" id="IPR011060">
    <property type="entry name" value="RibuloseP-bd_barrel"/>
</dbReference>
<evidence type="ECO:0000256" key="7">
    <source>
        <dbReference type="ARBA" id="ARBA00023239"/>
    </source>
</evidence>
<dbReference type="EC" id="4.2.1.20" evidence="9"/>
<comment type="caution">
    <text evidence="11">The sequence shown here is derived from an EMBL/GenBank/DDBJ whole genome shotgun (WGS) entry which is preliminary data.</text>
</comment>
<feature type="active site" description="Proton acceptor" evidence="9">
    <location>
        <position position="60"/>
    </location>
</feature>
<keyword evidence="6 9" id="KW-0057">Aromatic amino acid biosynthesis</keyword>
<evidence type="ECO:0000256" key="1">
    <source>
        <dbReference type="ARBA" id="ARBA00003365"/>
    </source>
</evidence>
<dbReference type="PANTHER" id="PTHR43406">
    <property type="entry name" value="TRYPTOPHAN SYNTHASE, ALPHA CHAIN"/>
    <property type="match status" value="1"/>
</dbReference>
<dbReference type="InterPro" id="IPR013785">
    <property type="entry name" value="Aldolase_TIM"/>
</dbReference>
<dbReference type="OrthoDB" id="9804578at2"/>
<comment type="pathway">
    <text evidence="2 9">Amino-acid biosynthesis; L-tryptophan biosynthesis; L-tryptophan from chorismate: step 5/5.</text>
</comment>
<dbReference type="CDD" id="cd04724">
    <property type="entry name" value="Tryptophan_synthase_alpha"/>
    <property type="match status" value="1"/>
</dbReference>
<dbReference type="RefSeq" id="WP_036549993.1">
    <property type="nucleotide sequence ID" value="NZ_JMSZ01000042.1"/>
</dbReference>
<dbReference type="Pfam" id="PF00290">
    <property type="entry name" value="Trp_syntA"/>
    <property type="match status" value="1"/>
</dbReference>
<sequence length="267" mass="28313">MSRLQQRFESLRASGRKALIPYVTAGDPQPDVTVPLMHALVEAGADVIELGVPFSDPMADGPVIQLACERALKHHVRLLDVIAMVAEFRKTDNQTPVVLMGYLNPIEAIGYERFADAAVAAGVDGVLTVDLPPEEAEETSVLFSSKGLDNIYLMSPATSAARLQQICERGSGYLYYVSVKGVTGSAALNVGEVADKINQVRGMTDLPLAVGFGIRDPQSARAIADVADGVIVGSVLVNRIAELAQTPALIPAQVSQVIADMRSAMDA</sequence>
<evidence type="ECO:0000313" key="12">
    <source>
        <dbReference type="Proteomes" id="UP000027318"/>
    </source>
</evidence>
<dbReference type="Proteomes" id="UP000027318">
    <property type="component" value="Unassembled WGS sequence"/>
</dbReference>
<dbReference type="InterPro" id="IPR018204">
    <property type="entry name" value="Trp_synthase_alpha_AS"/>
</dbReference>
<gene>
    <name evidence="9" type="primary">trpA</name>
    <name evidence="11" type="ORF">ADINL_3057</name>
</gene>
<comment type="function">
    <text evidence="1 9">The alpha subunit is responsible for the aldol cleavage of indoleglycerol phosphate to indole and glyceraldehyde 3-phosphate.</text>
</comment>
<evidence type="ECO:0000256" key="8">
    <source>
        <dbReference type="ARBA" id="ARBA00049047"/>
    </source>
</evidence>
<dbReference type="EMBL" id="JMSZ01000042">
    <property type="protein sequence ID" value="KDE38602.1"/>
    <property type="molecule type" value="Genomic_DNA"/>
</dbReference>
<reference evidence="11 12" key="1">
    <citation type="journal article" date="2005" name="Int. J. Syst. Evol. Microbiol.">
        <title>Nitrincola lacisaponensis gen. nov., sp. nov., a novel alkaliphilic bacterium isolated from an alkaline, saline lake.</title>
        <authorList>
            <person name="Dimitriu P.A."/>
            <person name="Shukla S.K."/>
            <person name="Conradt J."/>
            <person name="Marquez M.C."/>
            <person name="Ventosa A."/>
            <person name="Maglia A."/>
            <person name="Peyton B.M."/>
            <person name="Pinkart H.C."/>
            <person name="Mormile M.R."/>
        </authorList>
    </citation>
    <scope>NUCLEOTIDE SEQUENCE [LARGE SCALE GENOMIC DNA]</scope>
    <source>
        <strain evidence="11 12">4CA</strain>
    </source>
</reference>
<proteinExistence type="inferred from homology"/>
<dbReference type="Gene3D" id="3.20.20.70">
    <property type="entry name" value="Aldolase class I"/>
    <property type="match status" value="1"/>
</dbReference>
<evidence type="ECO:0000256" key="2">
    <source>
        <dbReference type="ARBA" id="ARBA00004733"/>
    </source>
</evidence>
<dbReference type="GO" id="GO:0005829">
    <property type="term" value="C:cytosol"/>
    <property type="evidence" value="ECO:0007669"/>
    <property type="project" value="TreeGrafter"/>
</dbReference>
<comment type="subunit">
    <text evidence="3 9">Tetramer of two alpha and two beta chains.</text>
</comment>
<keyword evidence="5 9" id="KW-0822">Tryptophan biosynthesis</keyword>
<dbReference type="PANTHER" id="PTHR43406:SF1">
    <property type="entry name" value="TRYPTOPHAN SYNTHASE ALPHA CHAIN, CHLOROPLASTIC"/>
    <property type="match status" value="1"/>
</dbReference>
<dbReference type="UniPathway" id="UPA00035">
    <property type="reaction ID" value="UER00044"/>
</dbReference>
<keyword evidence="12" id="KW-1185">Reference proteome</keyword>
<dbReference type="STRING" id="267850.ADINL_3057"/>
<keyword evidence="4 9" id="KW-0028">Amino-acid biosynthesis</keyword>
<evidence type="ECO:0000256" key="4">
    <source>
        <dbReference type="ARBA" id="ARBA00022605"/>
    </source>
</evidence>
<comment type="catalytic activity">
    <reaction evidence="8 9">
        <text>(1S,2R)-1-C-(indol-3-yl)glycerol 3-phosphate + L-serine = D-glyceraldehyde 3-phosphate + L-tryptophan + H2O</text>
        <dbReference type="Rhea" id="RHEA:10532"/>
        <dbReference type="ChEBI" id="CHEBI:15377"/>
        <dbReference type="ChEBI" id="CHEBI:33384"/>
        <dbReference type="ChEBI" id="CHEBI:57912"/>
        <dbReference type="ChEBI" id="CHEBI:58866"/>
        <dbReference type="ChEBI" id="CHEBI:59776"/>
        <dbReference type="EC" id="4.2.1.20"/>
    </reaction>
</comment>
<protein>
    <recommendedName>
        <fullName evidence="9">Tryptophan synthase alpha chain</fullName>
        <ecNumber evidence="9">4.2.1.20</ecNumber>
    </recommendedName>
</protein>
<dbReference type="SUPFAM" id="SSF51366">
    <property type="entry name" value="Ribulose-phoshate binding barrel"/>
    <property type="match status" value="1"/>
</dbReference>
<dbReference type="PATRIC" id="fig|267850.7.peg.3008"/>
<dbReference type="AlphaFoldDB" id="A0A063Y263"/>
<evidence type="ECO:0000256" key="5">
    <source>
        <dbReference type="ARBA" id="ARBA00022822"/>
    </source>
</evidence>
<evidence type="ECO:0000256" key="10">
    <source>
        <dbReference type="RuleBase" id="RU003662"/>
    </source>
</evidence>
<keyword evidence="7 9" id="KW-0456">Lyase</keyword>
<dbReference type="InterPro" id="IPR002028">
    <property type="entry name" value="Trp_synthase_suA"/>
</dbReference>
<evidence type="ECO:0000256" key="6">
    <source>
        <dbReference type="ARBA" id="ARBA00023141"/>
    </source>
</evidence>
<name>A0A063Y263_9GAMM</name>
<dbReference type="PROSITE" id="PS00167">
    <property type="entry name" value="TRP_SYNTHASE_ALPHA"/>
    <property type="match status" value="1"/>
</dbReference>
<dbReference type="FunFam" id="3.20.20.70:FF:000037">
    <property type="entry name" value="Tryptophan synthase alpha chain"/>
    <property type="match status" value="1"/>
</dbReference>
<evidence type="ECO:0000256" key="3">
    <source>
        <dbReference type="ARBA" id="ARBA00011270"/>
    </source>
</evidence>
<dbReference type="HAMAP" id="MF_00131">
    <property type="entry name" value="Trp_synth_alpha"/>
    <property type="match status" value="1"/>
</dbReference>
<feature type="active site" description="Proton acceptor" evidence="9">
    <location>
        <position position="49"/>
    </location>
</feature>
<dbReference type="NCBIfam" id="TIGR00262">
    <property type="entry name" value="trpA"/>
    <property type="match status" value="1"/>
</dbReference>